<feature type="domain" description="FAS1" evidence="2">
    <location>
        <begin position="38"/>
        <end position="181"/>
    </location>
</feature>
<accession>A0ABY4TX01</accession>
<sequence>MRKRALLLAAMIVATTAGCDRTDTGGNASNASATAPASESLAAALGNADDLGTAAGLAKSAGLERMLDGVAAYTIFAPVDGAFSSLPDDRRKALDGADGRPQLIALLRAHIASGYVSRADLDAGLAAKDGSAKLATVSGSPLTIRKQGDAILVGDGDSAARVVGTPIVARNGVIYRIDRVIPPSGTSR</sequence>
<organism evidence="3 4">
    <name type="scientific">Sphingomonas donggukensis</name>
    <dbReference type="NCBI Taxonomy" id="2949093"/>
    <lineage>
        <taxon>Bacteria</taxon>
        <taxon>Pseudomonadati</taxon>
        <taxon>Pseudomonadota</taxon>
        <taxon>Alphaproteobacteria</taxon>
        <taxon>Sphingomonadales</taxon>
        <taxon>Sphingomonadaceae</taxon>
        <taxon>Sphingomonas</taxon>
    </lineage>
</organism>
<evidence type="ECO:0000259" key="2">
    <source>
        <dbReference type="PROSITE" id="PS50213"/>
    </source>
</evidence>
<evidence type="ECO:0000313" key="4">
    <source>
        <dbReference type="Proteomes" id="UP001055580"/>
    </source>
</evidence>
<dbReference type="PROSITE" id="PS50213">
    <property type="entry name" value="FAS1"/>
    <property type="match status" value="1"/>
</dbReference>
<dbReference type="SMART" id="SM00554">
    <property type="entry name" value="FAS1"/>
    <property type="match status" value="1"/>
</dbReference>
<proteinExistence type="predicted"/>
<dbReference type="PANTHER" id="PTHR10900">
    <property type="entry name" value="PERIOSTIN-RELATED"/>
    <property type="match status" value="1"/>
</dbReference>
<feature type="signal peptide" evidence="1">
    <location>
        <begin position="1"/>
        <end position="19"/>
    </location>
</feature>
<dbReference type="InterPro" id="IPR050904">
    <property type="entry name" value="Adhesion/Biosynth-related"/>
</dbReference>
<dbReference type="InterPro" id="IPR000782">
    <property type="entry name" value="FAS1_domain"/>
</dbReference>
<dbReference type="InterPro" id="IPR036378">
    <property type="entry name" value="FAS1_dom_sf"/>
</dbReference>
<dbReference type="Gene3D" id="2.30.180.10">
    <property type="entry name" value="FAS1 domain"/>
    <property type="match status" value="1"/>
</dbReference>
<dbReference type="SUPFAM" id="SSF82153">
    <property type="entry name" value="FAS1 domain"/>
    <property type="match status" value="1"/>
</dbReference>
<dbReference type="RefSeq" id="WP_250749934.1">
    <property type="nucleotide sequence ID" value="NZ_CP098401.1"/>
</dbReference>
<feature type="chain" id="PRO_5045582702" evidence="1">
    <location>
        <begin position="20"/>
        <end position="188"/>
    </location>
</feature>
<dbReference type="EMBL" id="CP098401">
    <property type="protein sequence ID" value="URW74833.1"/>
    <property type="molecule type" value="Genomic_DNA"/>
</dbReference>
<evidence type="ECO:0000313" key="3">
    <source>
        <dbReference type="EMBL" id="URW74833.1"/>
    </source>
</evidence>
<dbReference type="Pfam" id="PF02469">
    <property type="entry name" value="Fasciclin"/>
    <property type="match status" value="1"/>
</dbReference>
<keyword evidence="4" id="KW-1185">Reference proteome</keyword>
<keyword evidence="1" id="KW-0732">Signal</keyword>
<name>A0ABY4TX01_9SPHN</name>
<protein>
    <submittedName>
        <fullName evidence="3">Fasciclin domain-containing protein</fullName>
    </submittedName>
</protein>
<reference evidence="3" key="1">
    <citation type="submission" date="2022-05" db="EMBL/GenBank/DDBJ databases">
        <title>Sphingomonas sp. strain RMG20 Genome sequencing and assembly.</title>
        <authorList>
            <person name="Kim I."/>
        </authorList>
    </citation>
    <scope>NUCLEOTIDE SEQUENCE</scope>
    <source>
        <strain evidence="3">RMG20</strain>
    </source>
</reference>
<gene>
    <name evidence="3" type="ORF">M9980_09655</name>
</gene>
<dbReference type="Proteomes" id="UP001055580">
    <property type="component" value="Chromosome"/>
</dbReference>
<evidence type="ECO:0000256" key="1">
    <source>
        <dbReference type="SAM" id="SignalP"/>
    </source>
</evidence>
<dbReference type="PROSITE" id="PS51257">
    <property type="entry name" value="PROKAR_LIPOPROTEIN"/>
    <property type="match status" value="1"/>
</dbReference>